<reference evidence="1" key="2">
    <citation type="submission" date="2020-08" db="EMBL/GenBank/DDBJ databases">
        <authorList>
            <person name="Shumante A."/>
            <person name="Zimin A.V."/>
            <person name="Puiu D."/>
            <person name="Salzberg S.L."/>
        </authorList>
    </citation>
    <scope>NUCLEOTIDE SEQUENCE</scope>
    <source>
        <strain evidence="1">WC2-LM</strain>
        <tissue evidence="1">Liver</tissue>
    </source>
</reference>
<dbReference type="AlphaFoldDB" id="A0A5E4A8I8"/>
<dbReference type="Proteomes" id="UP000662637">
    <property type="component" value="Unassembled WGS sequence"/>
</dbReference>
<evidence type="ECO:0000313" key="3">
    <source>
        <dbReference type="Proteomes" id="UP000335636"/>
    </source>
</evidence>
<dbReference type="GO" id="GO:0000800">
    <property type="term" value="C:lateral element"/>
    <property type="evidence" value="ECO:0007669"/>
    <property type="project" value="TreeGrafter"/>
</dbReference>
<keyword evidence="3" id="KW-1185">Reference proteome</keyword>
<dbReference type="PANTHER" id="PTHR15607">
    <property type="entry name" value="SYNAPTONEMAL COMPLEX PROTEIN-RELATED"/>
    <property type="match status" value="1"/>
</dbReference>
<dbReference type="GO" id="GO:0140013">
    <property type="term" value="P:meiotic nuclear division"/>
    <property type="evidence" value="ECO:0007669"/>
    <property type="project" value="TreeGrafter"/>
</dbReference>
<protein>
    <submittedName>
        <fullName evidence="2">Uncharacterized protein</fullName>
    </submittedName>
</protein>
<evidence type="ECO:0000313" key="1">
    <source>
        <dbReference type="EMBL" id="KAF7464199.1"/>
    </source>
</evidence>
<dbReference type="Proteomes" id="UP000335636">
    <property type="component" value="Unassembled WGS sequence"/>
</dbReference>
<gene>
    <name evidence="1" type="ORF">GHT09_007597</name>
    <name evidence="2" type="ORF">MONAX_5E024114</name>
</gene>
<dbReference type="PANTHER" id="PTHR15607:SF14">
    <property type="entry name" value="SYNAPTONEMAL COMPLEX PROTEIN 2-LIKE"/>
    <property type="match status" value="1"/>
</dbReference>
<evidence type="ECO:0000313" key="2">
    <source>
        <dbReference type="EMBL" id="VTJ53369.1"/>
    </source>
</evidence>
<dbReference type="EMBL" id="CABDUW010000028">
    <property type="protein sequence ID" value="VTJ53369.1"/>
    <property type="molecule type" value="Genomic_DNA"/>
</dbReference>
<organism evidence="2 3">
    <name type="scientific">Marmota monax</name>
    <name type="common">Woodchuck</name>
    <dbReference type="NCBI Taxonomy" id="9995"/>
    <lineage>
        <taxon>Eukaryota</taxon>
        <taxon>Metazoa</taxon>
        <taxon>Chordata</taxon>
        <taxon>Craniata</taxon>
        <taxon>Vertebrata</taxon>
        <taxon>Euteleostomi</taxon>
        <taxon>Mammalia</taxon>
        <taxon>Eutheria</taxon>
        <taxon>Euarchontoglires</taxon>
        <taxon>Glires</taxon>
        <taxon>Rodentia</taxon>
        <taxon>Sciuromorpha</taxon>
        <taxon>Sciuridae</taxon>
        <taxon>Xerinae</taxon>
        <taxon>Marmotini</taxon>
        <taxon>Marmota</taxon>
    </lineage>
</organism>
<name>A0A5E4A8I8_MARMO</name>
<reference evidence="2 3" key="1">
    <citation type="submission" date="2019-04" db="EMBL/GenBank/DDBJ databases">
        <authorList>
            <person name="Alioto T."/>
            <person name="Alioto T."/>
        </authorList>
    </citation>
    <scope>NUCLEOTIDE SEQUENCE [LARGE SCALE GENOMIC DNA]</scope>
</reference>
<accession>A0A5E4A8I8</accession>
<dbReference type="GO" id="GO:0000779">
    <property type="term" value="C:condensed chromosome, centromeric region"/>
    <property type="evidence" value="ECO:0007669"/>
    <property type="project" value="TreeGrafter"/>
</dbReference>
<dbReference type="EMBL" id="WJEC01008059">
    <property type="protein sequence ID" value="KAF7464199.1"/>
    <property type="molecule type" value="Genomic_DNA"/>
</dbReference>
<sequence>MKRKYEFRYSESPLSEKAKKTPNCIIKLLNLIHFCKLNKLQHFHDFVLQELSNLEKDIQALKHLEKDILEFLGKQFDDLKSFCDEQVLRYF</sequence>
<proteinExistence type="predicted"/>
<dbReference type="InterPro" id="IPR024835">
    <property type="entry name" value="SYCP2-like"/>
</dbReference>